<feature type="domain" description="Scaffold protein FimL second" evidence="1">
    <location>
        <begin position="154"/>
        <end position="288"/>
    </location>
</feature>
<evidence type="ECO:0000313" key="3">
    <source>
        <dbReference type="Proteomes" id="UP000004263"/>
    </source>
</evidence>
<name>Q1MXK4_9GAMM</name>
<dbReference type="AlphaFoldDB" id="Q1MXK4"/>
<gene>
    <name evidence="2" type="ORF">RED65_04500</name>
</gene>
<evidence type="ECO:0000313" key="2">
    <source>
        <dbReference type="EMBL" id="EAT10709.1"/>
    </source>
</evidence>
<comment type="caution">
    <text evidence="2">The sequence shown here is derived from an EMBL/GenBank/DDBJ whole genome shotgun (WGS) entry which is preliminary data.</text>
</comment>
<dbReference type="Pfam" id="PF26379">
    <property type="entry name" value="FimL_2nd"/>
    <property type="match status" value="1"/>
</dbReference>
<evidence type="ECO:0000259" key="1">
    <source>
        <dbReference type="Pfam" id="PF26379"/>
    </source>
</evidence>
<organism evidence="2 3">
    <name type="scientific">Bermanella marisrubri</name>
    <dbReference type="NCBI Taxonomy" id="207949"/>
    <lineage>
        <taxon>Bacteria</taxon>
        <taxon>Pseudomonadati</taxon>
        <taxon>Pseudomonadota</taxon>
        <taxon>Gammaproteobacteria</taxon>
        <taxon>Oceanospirillales</taxon>
        <taxon>Oceanospirillaceae</taxon>
        <taxon>Bermanella</taxon>
    </lineage>
</organism>
<protein>
    <submittedName>
        <fullName evidence="2">Methyl-accepting chemotaxis protein</fullName>
    </submittedName>
</protein>
<dbReference type="InterPro" id="IPR058661">
    <property type="entry name" value="FimL_2nd"/>
</dbReference>
<dbReference type="EMBL" id="AAQH01000039">
    <property type="protein sequence ID" value="EAT10709.1"/>
    <property type="molecule type" value="Genomic_DNA"/>
</dbReference>
<dbReference type="Proteomes" id="UP000004263">
    <property type="component" value="Unassembled WGS sequence"/>
</dbReference>
<accession>Q1MXK4</accession>
<sequence length="546" mass="60411">MNQVSNMSMSISLVRKELESTLQKAEGYFAQYAEDNEPGQLKLFADELNLARGTFKLLEMQGAELLCTEIQSFSGDGSVKLSQKLDVLGQCLITLKQYLGVVLDQETEYPVLLIPSINKLRRAAGHKPISEAHFFAVNLRPRLPETERPNINIKPHLPRIRLMFQSGLLRVIRAQASTMVGYKLSGRSLALMEKGFRGTMAWPFWWCASAALQAIVEGRYELTQSRAALLARIDQTMKAMIKNGLNVFSTPFVNEVHKDLLYLISLSSEKSGDIAKIQQVYGLKAGVTEDQLKIQRKKLAGPDIGAFTSLSKAVKDQIGHIKTNLDKCANGYLSEVEFDSLNGLVDDLARVLKVINQEPLSEKLRLQGQQIRKLEQMPNRDKMVVLAAIADALLQIELASQDFSKATADTSHKIIGAGHYSEARIILFDEIESALAMAKRAIAAFVEDQDKLHLANIKPALDGARGALFFLQEYKASSVVQAATRFLNERVLNNPQGIDEGKLEVLADSLTSIEYYAETLSHSDSNSADILNLAVKGISQLGYKVA</sequence>
<keyword evidence="3" id="KW-1185">Reference proteome</keyword>
<proteinExistence type="predicted"/>
<dbReference type="STRING" id="207949.RED65_04500"/>
<dbReference type="HOGENOM" id="CLU_017911_1_0_6"/>
<reference evidence="2 3" key="1">
    <citation type="submission" date="2006-03" db="EMBL/GenBank/DDBJ databases">
        <authorList>
            <person name="Pinhassi J."/>
            <person name="Pedros-Alio C."/>
            <person name="Ferriera S."/>
            <person name="Johnson J."/>
            <person name="Kravitz S."/>
            <person name="Halpern A."/>
            <person name="Remington K."/>
            <person name="Beeson K."/>
            <person name="Tran B."/>
            <person name="Rogers Y.-H."/>
            <person name="Friedman R."/>
            <person name="Venter J.C."/>
        </authorList>
    </citation>
    <scope>NUCLEOTIDE SEQUENCE [LARGE SCALE GENOMIC DNA]</scope>
    <source>
        <strain evidence="2 3">RED65</strain>
    </source>
</reference>